<dbReference type="RefSeq" id="WP_242992282.1">
    <property type="nucleotide sequence ID" value="NZ_QGDS01000002.1"/>
</dbReference>
<dbReference type="PRINTS" id="PR00753">
    <property type="entry name" value="ACCSYNTHASE"/>
</dbReference>
<keyword evidence="4" id="KW-1185">Reference proteome</keyword>
<dbReference type="Gene3D" id="3.90.1150.10">
    <property type="entry name" value="Aspartate Aminotransferase, domain 1"/>
    <property type="match status" value="1"/>
</dbReference>
<reference evidence="4" key="1">
    <citation type="submission" date="2017-07" db="EMBL/GenBank/DDBJ databases">
        <authorList>
            <person name="Varghese N."/>
            <person name="Submissions S."/>
        </authorList>
    </citation>
    <scope>NUCLEOTIDE SEQUENCE [LARGE SCALE GENOMIC DNA]</scope>
    <source>
        <strain evidence="4">NLAE-zl-C134</strain>
    </source>
</reference>
<dbReference type="SUPFAM" id="SSF53383">
    <property type="entry name" value="PLP-dependent transferases"/>
    <property type="match status" value="1"/>
</dbReference>
<evidence type="ECO:0000259" key="2">
    <source>
        <dbReference type="Pfam" id="PF00155"/>
    </source>
</evidence>
<dbReference type="AlphaFoldDB" id="A0A316A3Z1"/>
<keyword evidence="1" id="KW-0663">Pyridoxal phosphate</keyword>
<sequence>MKKFLSKRGQSWAKEMSPLMNADFSTREMRYDPETRPNGHINMGTAESQLINKEVIELLEKIQSRMTIAPKNIHYDYFYGSNDFREAIARHWQHLIFGDESGRKITKENIVIGSGCSLALEMLGTVLGDPGDVLLVPAPYYSGFGDDMSERAKIELVPVHCGPELTKAAFEEAYEAQVAAGKKVVGVLYSSPNNPVGTVYKPEYMQHVIGFCMKHDLEIISDEIYAETIHDPQSKWCSTLRLVPDEYLHRVHVTSSFAKDFALSGFRTGFAISFNPAVIAAMQNLSYYSGVSTHTQLVLTELLKAPELPELLQRNREELQKGYKKMVEALGEIGVQTLPAQGGIFIFADFSRFMRERTFAGEMELWQKIFGELKVNISPGQIFASKEPGWFRICYASEPAVVDEVCRRLQTLIR</sequence>
<dbReference type="GO" id="GO:0006520">
    <property type="term" value="P:amino acid metabolic process"/>
    <property type="evidence" value="ECO:0007669"/>
    <property type="project" value="TreeGrafter"/>
</dbReference>
<accession>A0A316A3Z1</accession>
<evidence type="ECO:0000313" key="4">
    <source>
        <dbReference type="Proteomes" id="UP000254051"/>
    </source>
</evidence>
<dbReference type="Gene3D" id="3.40.640.10">
    <property type="entry name" value="Type I PLP-dependent aspartate aminotransferase-like (Major domain)"/>
    <property type="match status" value="1"/>
</dbReference>
<dbReference type="PANTHER" id="PTHR43795">
    <property type="entry name" value="BIFUNCTIONAL ASPARTATE AMINOTRANSFERASE AND GLUTAMATE/ASPARTATE-PREPHENATE AMINOTRANSFERASE-RELATED"/>
    <property type="match status" value="1"/>
</dbReference>
<dbReference type="InterPro" id="IPR004839">
    <property type="entry name" value="Aminotransferase_I/II_large"/>
</dbReference>
<dbReference type="EMBL" id="UHJJ01000002">
    <property type="protein sequence ID" value="SUQ13216.1"/>
    <property type="molecule type" value="Genomic_DNA"/>
</dbReference>
<organism evidence="3 4">
    <name type="scientific">Faecalicatena contorta</name>
    <dbReference type="NCBI Taxonomy" id="39482"/>
    <lineage>
        <taxon>Bacteria</taxon>
        <taxon>Bacillati</taxon>
        <taxon>Bacillota</taxon>
        <taxon>Clostridia</taxon>
        <taxon>Lachnospirales</taxon>
        <taxon>Lachnospiraceae</taxon>
        <taxon>Faecalicatena</taxon>
    </lineage>
</organism>
<dbReference type="GO" id="GO:0030170">
    <property type="term" value="F:pyridoxal phosphate binding"/>
    <property type="evidence" value="ECO:0007669"/>
    <property type="project" value="InterPro"/>
</dbReference>
<evidence type="ECO:0000313" key="3">
    <source>
        <dbReference type="EMBL" id="SUQ13216.1"/>
    </source>
</evidence>
<dbReference type="InterPro" id="IPR015422">
    <property type="entry name" value="PyrdxlP-dep_Trfase_small"/>
</dbReference>
<dbReference type="GO" id="GO:0008483">
    <property type="term" value="F:transaminase activity"/>
    <property type="evidence" value="ECO:0007669"/>
    <property type="project" value="TreeGrafter"/>
</dbReference>
<evidence type="ECO:0000256" key="1">
    <source>
        <dbReference type="ARBA" id="ARBA00022898"/>
    </source>
</evidence>
<protein>
    <submittedName>
        <fullName evidence="3">1-aminocyclopropane-1-carboxylate synthase</fullName>
    </submittedName>
</protein>
<dbReference type="PANTHER" id="PTHR43795:SF39">
    <property type="entry name" value="AMINOTRANSFERASE CLASS I_CLASSII DOMAIN-CONTAINING PROTEIN"/>
    <property type="match status" value="1"/>
</dbReference>
<gene>
    <name evidence="3" type="ORF">SAMN05216529_102434</name>
</gene>
<dbReference type="CDD" id="cd00609">
    <property type="entry name" value="AAT_like"/>
    <property type="match status" value="1"/>
</dbReference>
<dbReference type="InterPro" id="IPR015424">
    <property type="entry name" value="PyrdxlP-dep_Trfase"/>
</dbReference>
<proteinExistence type="predicted"/>
<name>A0A316A3Z1_9FIRM</name>
<dbReference type="Proteomes" id="UP000254051">
    <property type="component" value="Unassembled WGS sequence"/>
</dbReference>
<feature type="domain" description="Aminotransferase class I/classII large" evidence="2">
    <location>
        <begin position="54"/>
        <end position="409"/>
    </location>
</feature>
<dbReference type="InterPro" id="IPR015421">
    <property type="entry name" value="PyrdxlP-dep_Trfase_major"/>
</dbReference>
<dbReference type="Pfam" id="PF00155">
    <property type="entry name" value="Aminotran_1_2"/>
    <property type="match status" value="1"/>
</dbReference>
<dbReference type="InterPro" id="IPR050478">
    <property type="entry name" value="Ethylene_sulfur-biosynth"/>
</dbReference>